<evidence type="ECO:0000256" key="5">
    <source>
        <dbReference type="ARBA" id="ARBA00022679"/>
    </source>
</evidence>
<name>A0AAN8ISD8_TRICO</name>
<evidence type="ECO:0000256" key="2">
    <source>
        <dbReference type="ARBA" id="ARBA00004922"/>
    </source>
</evidence>
<sequence>MGEMVDETTSFPDDAEESLSSVEPMDTETEDKYELLFEVESKFENIVTISSTARRRYDQYVVFFSQESPYHIVPYDDQQEFNMSLGFRHDSPVASPYGYTVKLAKRSRLTYSSLNIPLINGKTLGAAWFVSNCHTESGRENYVRELKKYYPVDVYGVCDGKLCPRDDPCEGMLNTDYHFYLSFENSICKDYITEKLWRHGYMHYVVPIVLKRSIVEPYVPPKSFIAADDFKSPKDLAKYLQYLMANKTAYLEYFIWRLDYHVVFLDGVRHTNLERPWGMCQKHYPVDVYGVCDGKLCPRDDPCEGMLNTDYHFYLSFENSICKDYITEKLWRQGYMHYVVPIVLKRSIVEPYVPPKSFIAADDFKSPKDLAKYLQYLMANKTAYLEYFMWRLDYHVVYLDGMRHTSLERPWGMCQLCRLLWEKPRRQYMIENCVRDFFLGVVEVFIDGEKNFRGKQA</sequence>
<dbReference type="PANTHER" id="PTHR48438:SF1">
    <property type="entry name" value="ALPHA-(1,3)-FUCOSYLTRANSFERASE C-RELATED"/>
    <property type="match status" value="1"/>
</dbReference>
<evidence type="ECO:0000256" key="7">
    <source>
        <dbReference type="RuleBase" id="RU003832"/>
    </source>
</evidence>
<accession>A0AAN8ISD8</accession>
<dbReference type="SUPFAM" id="SSF53756">
    <property type="entry name" value="UDP-Glycosyltransferase/glycogen phosphorylase"/>
    <property type="match status" value="2"/>
</dbReference>
<dbReference type="InterPro" id="IPR038577">
    <property type="entry name" value="GT10-like_C_sf"/>
</dbReference>
<feature type="domain" description="Fucosyltransferase C-terminal" evidence="9">
    <location>
        <begin position="121"/>
        <end position="281"/>
    </location>
</feature>
<feature type="region of interest" description="Disordered" evidence="8">
    <location>
        <begin position="1"/>
        <end position="25"/>
    </location>
</feature>
<organism evidence="10 11">
    <name type="scientific">Trichostrongylus colubriformis</name>
    <name type="common">Black scour worm</name>
    <dbReference type="NCBI Taxonomy" id="6319"/>
    <lineage>
        <taxon>Eukaryota</taxon>
        <taxon>Metazoa</taxon>
        <taxon>Ecdysozoa</taxon>
        <taxon>Nematoda</taxon>
        <taxon>Chromadorea</taxon>
        <taxon>Rhabditida</taxon>
        <taxon>Rhabditina</taxon>
        <taxon>Rhabditomorpha</taxon>
        <taxon>Strongyloidea</taxon>
        <taxon>Trichostrongylidae</taxon>
        <taxon>Trichostrongylus</taxon>
    </lineage>
</organism>
<keyword evidence="11" id="KW-1185">Reference proteome</keyword>
<dbReference type="InterPro" id="IPR001503">
    <property type="entry name" value="Glyco_trans_10"/>
</dbReference>
<keyword evidence="5 7" id="KW-0808">Transferase</keyword>
<protein>
    <recommendedName>
        <fullName evidence="7">Fucosyltransferase</fullName>
        <ecNumber evidence="7">2.4.1.-</ecNumber>
    </recommendedName>
</protein>
<evidence type="ECO:0000256" key="6">
    <source>
        <dbReference type="ARBA" id="ARBA00023034"/>
    </source>
</evidence>
<dbReference type="AlphaFoldDB" id="A0AAN8ISD8"/>
<evidence type="ECO:0000256" key="4">
    <source>
        <dbReference type="ARBA" id="ARBA00022676"/>
    </source>
</evidence>
<evidence type="ECO:0000259" key="9">
    <source>
        <dbReference type="Pfam" id="PF00852"/>
    </source>
</evidence>
<comment type="subcellular location">
    <subcellularLocation>
        <location evidence="1">Golgi apparatus membrane</location>
        <topology evidence="1">Single-pass type II membrane protein</topology>
    </subcellularLocation>
    <subcellularLocation>
        <location evidence="7">Golgi apparatus</location>
        <location evidence="7">Golgi stack membrane</location>
        <topology evidence="7">Single-pass type II membrane protein</topology>
    </subcellularLocation>
</comment>
<evidence type="ECO:0000256" key="3">
    <source>
        <dbReference type="ARBA" id="ARBA00008919"/>
    </source>
</evidence>
<dbReference type="Pfam" id="PF00852">
    <property type="entry name" value="Glyco_transf_10"/>
    <property type="match status" value="1"/>
</dbReference>
<evidence type="ECO:0000256" key="8">
    <source>
        <dbReference type="SAM" id="MobiDB-lite"/>
    </source>
</evidence>
<gene>
    <name evidence="10" type="ORF">GCK32_001696</name>
</gene>
<dbReference type="GO" id="GO:0000139">
    <property type="term" value="C:Golgi membrane"/>
    <property type="evidence" value="ECO:0007669"/>
    <property type="project" value="UniProtKB-SubCell"/>
</dbReference>
<dbReference type="Gene3D" id="3.40.50.11660">
    <property type="entry name" value="Glycosyl transferase family 10, C-terminal domain"/>
    <property type="match status" value="2"/>
</dbReference>
<proteinExistence type="inferred from homology"/>
<comment type="similarity">
    <text evidence="3 7">Belongs to the glycosyltransferase 10 family.</text>
</comment>
<dbReference type="Proteomes" id="UP001331761">
    <property type="component" value="Unassembled WGS sequence"/>
</dbReference>
<feature type="non-terminal residue" evidence="10">
    <location>
        <position position="457"/>
    </location>
</feature>
<keyword evidence="6 7" id="KW-0333">Golgi apparatus</keyword>
<keyword evidence="4 7" id="KW-0328">Glycosyltransferase</keyword>
<dbReference type="FunFam" id="3.40.50.11660:FF:000004">
    <property type="entry name" value="Glycoprotein 3-alpha-L-fucosyltransferase A"/>
    <property type="match status" value="1"/>
</dbReference>
<comment type="pathway">
    <text evidence="2">Protein modification; protein glycosylation.</text>
</comment>
<keyword evidence="7" id="KW-0472">Membrane</keyword>
<evidence type="ECO:0000256" key="1">
    <source>
        <dbReference type="ARBA" id="ARBA00004323"/>
    </source>
</evidence>
<dbReference type="InterPro" id="IPR055270">
    <property type="entry name" value="Glyco_tran_10_C"/>
</dbReference>
<dbReference type="GO" id="GO:0032580">
    <property type="term" value="C:Golgi cisterna membrane"/>
    <property type="evidence" value="ECO:0007669"/>
    <property type="project" value="UniProtKB-SubCell"/>
</dbReference>
<evidence type="ECO:0000313" key="11">
    <source>
        <dbReference type="Proteomes" id="UP001331761"/>
    </source>
</evidence>
<reference evidence="10 11" key="1">
    <citation type="submission" date="2019-10" db="EMBL/GenBank/DDBJ databases">
        <title>Assembly and Annotation for the nematode Trichostrongylus colubriformis.</title>
        <authorList>
            <person name="Martin J."/>
        </authorList>
    </citation>
    <scope>NUCLEOTIDE SEQUENCE [LARGE SCALE GENOMIC DNA]</scope>
    <source>
        <strain evidence="10">G859</strain>
        <tissue evidence="10">Whole worm</tissue>
    </source>
</reference>
<evidence type="ECO:0000313" key="10">
    <source>
        <dbReference type="EMBL" id="KAK5981573.1"/>
    </source>
</evidence>
<dbReference type="GO" id="GO:0008417">
    <property type="term" value="F:fucosyltransferase activity"/>
    <property type="evidence" value="ECO:0007669"/>
    <property type="project" value="InterPro"/>
</dbReference>
<dbReference type="EC" id="2.4.1.-" evidence="7"/>
<dbReference type="PANTHER" id="PTHR48438">
    <property type="entry name" value="ALPHA-(1,3)-FUCOSYLTRANSFERASE C-RELATED"/>
    <property type="match status" value="1"/>
</dbReference>
<keyword evidence="7" id="KW-0812">Transmembrane</keyword>
<comment type="caution">
    <text evidence="10">The sequence shown here is derived from an EMBL/GenBank/DDBJ whole genome shotgun (WGS) entry which is preliminary data.</text>
</comment>
<dbReference type="EMBL" id="WIXE01006141">
    <property type="protein sequence ID" value="KAK5981573.1"/>
    <property type="molecule type" value="Genomic_DNA"/>
</dbReference>